<evidence type="ECO:0000313" key="2">
    <source>
        <dbReference type="Proteomes" id="UP000006729"/>
    </source>
</evidence>
<dbReference type="Proteomes" id="UP000006729">
    <property type="component" value="Chromosome 13"/>
</dbReference>
<organism evidence="1 2">
    <name type="scientific">Populus trichocarpa</name>
    <name type="common">Western balsam poplar</name>
    <name type="synonym">Populus balsamifera subsp. trichocarpa</name>
    <dbReference type="NCBI Taxonomy" id="3694"/>
    <lineage>
        <taxon>Eukaryota</taxon>
        <taxon>Viridiplantae</taxon>
        <taxon>Streptophyta</taxon>
        <taxon>Embryophyta</taxon>
        <taxon>Tracheophyta</taxon>
        <taxon>Spermatophyta</taxon>
        <taxon>Magnoliopsida</taxon>
        <taxon>eudicotyledons</taxon>
        <taxon>Gunneridae</taxon>
        <taxon>Pentapetalae</taxon>
        <taxon>rosids</taxon>
        <taxon>fabids</taxon>
        <taxon>Malpighiales</taxon>
        <taxon>Salicaceae</taxon>
        <taxon>Saliceae</taxon>
        <taxon>Populus</taxon>
    </lineage>
</organism>
<reference evidence="1 2" key="1">
    <citation type="journal article" date="2006" name="Science">
        <title>The genome of black cottonwood, Populus trichocarpa (Torr. &amp; Gray).</title>
        <authorList>
            <person name="Tuskan G.A."/>
            <person name="Difazio S."/>
            <person name="Jansson S."/>
            <person name="Bohlmann J."/>
            <person name="Grigoriev I."/>
            <person name="Hellsten U."/>
            <person name="Putnam N."/>
            <person name="Ralph S."/>
            <person name="Rombauts S."/>
            <person name="Salamov A."/>
            <person name="Schein J."/>
            <person name="Sterck L."/>
            <person name="Aerts A."/>
            <person name="Bhalerao R.R."/>
            <person name="Bhalerao R.P."/>
            <person name="Blaudez D."/>
            <person name="Boerjan W."/>
            <person name="Brun A."/>
            <person name="Brunner A."/>
            <person name="Busov V."/>
            <person name="Campbell M."/>
            <person name="Carlson J."/>
            <person name="Chalot M."/>
            <person name="Chapman J."/>
            <person name="Chen G.L."/>
            <person name="Cooper D."/>
            <person name="Coutinho P.M."/>
            <person name="Couturier J."/>
            <person name="Covert S."/>
            <person name="Cronk Q."/>
            <person name="Cunningham R."/>
            <person name="Davis J."/>
            <person name="Degroeve S."/>
            <person name="Dejardin A."/>
            <person name="Depamphilis C."/>
            <person name="Detter J."/>
            <person name="Dirks B."/>
            <person name="Dubchak I."/>
            <person name="Duplessis S."/>
            <person name="Ehlting J."/>
            <person name="Ellis B."/>
            <person name="Gendler K."/>
            <person name="Goodstein D."/>
            <person name="Gribskov M."/>
            <person name="Grimwood J."/>
            <person name="Groover A."/>
            <person name="Gunter L."/>
            <person name="Hamberger B."/>
            <person name="Heinze B."/>
            <person name="Helariutta Y."/>
            <person name="Henrissat B."/>
            <person name="Holligan D."/>
            <person name="Holt R."/>
            <person name="Huang W."/>
            <person name="Islam-Faridi N."/>
            <person name="Jones S."/>
            <person name="Jones-Rhoades M."/>
            <person name="Jorgensen R."/>
            <person name="Joshi C."/>
            <person name="Kangasjarvi J."/>
            <person name="Karlsson J."/>
            <person name="Kelleher C."/>
            <person name="Kirkpatrick R."/>
            <person name="Kirst M."/>
            <person name="Kohler A."/>
            <person name="Kalluri U."/>
            <person name="Larimer F."/>
            <person name="Leebens-Mack J."/>
            <person name="Leple J.C."/>
            <person name="Locascio P."/>
            <person name="Lou Y."/>
            <person name="Lucas S."/>
            <person name="Martin F."/>
            <person name="Montanini B."/>
            <person name="Napoli C."/>
            <person name="Nelson D.R."/>
            <person name="Nelson C."/>
            <person name="Nieminen K."/>
            <person name="Nilsson O."/>
            <person name="Pereda V."/>
            <person name="Peter G."/>
            <person name="Philippe R."/>
            <person name="Pilate G."/>
            <person name="Poliakov A."/>
            <person name="Razumovskaya J."/>
            <person name="Richardson P."/>
            <person name="Rinaldi C."/>
            <person name="Ritland K."/>
            <person name="Rouze P."/>
            <person name="Ryaboy D."/>
            <person name="Schmutz J."/>
            <person name="Schrader J."/>
            <person name="Segerman B."/>
            <person name="Shin H."/>
            <person name="Siddiqui A."/>
            <person name="Sterky F."/>
            <person name="Terry A."/>
            <person name="Tsai C.J."/>
            <person name="Uberbacher E."/>
            <person name="Unneberg P."/>
            <person name="Vahala J."/>
            <person name="Wall K."/>
            <person name="Wessler S."/>
            <person name="Yang G."/>
            <person name="Yin T."/>
            <person name="Douglas C."/>
            <person name="Marra M."/>
            <person name="Sandberg G."/>
            <person name="Van de Peer Y."/>
            <person name="Rokhsar D."/>
        </authorList>
    </citation>
    <scope>NUCLEOTIDE SEQUENCE [LARGE SCALE GENOMIC DNA]</scope>
    <source>
        <strain evidence="2">cv. Nisqually</strain>
    </source>
</reference>
<proteinExistence type="predicted"/>
<accession>A0A3N7FYK3</accession>
<gene>
    <name evidence="1" type="ORF">POPTR_013G069825</name>
</gene>
<evidence type="ECO:0000313" key="1">
    <source>
        <dbReference type="EMBL" id="RQO99105.1"/>
    </source>
</evidence>
<dbReference type="AlphaFoldDB" id="A0A3N7FYK3"/>
<protein>
    <submittedName>
        <fullName evidence="1">Uncharacterized protein</fullName>
    </submittedName>
</protein>
<name>A0A3N7FYK3_POPTR</name>
<dbReference type="EMBL" id="CM009302">
    <property type="protein sequence ID" value="RQO99105.1"/>
    <property type="molecule type" value="Genomic_DNA"/>
</dbReference>
<keyword evidence="2" id="KW-1185">Reference proteome</keyword>
<sequence>MGVLSKLEKNNTIPVNIFLSSSFQIICHIL</sequence>
<dbReference type="InParanoid" id="A0A3N7FYK3"/>